<dbReference type="FunFam" id="2.60.40.420:FF:000026">
    <property type="entry name" value="Coagulation factor VIII (Predicted)"/>
    <property type="match status" value="1"/>
</dbReference>
<dbReference type="InterPro" id="IPR050633">
    <property type="entry name" value="Neuropilin_MCO_CoagFactor"/>
</dbReference>
<feature type="region of interest" description="Disordered" evidence="17">
    <location>
        <begin position="48"/>
        <end position="68"/>
    </location>
</feature>
<feature type="region of interest" description="Disordered" evidence="17">
    <location>
        <begin position="1815"/>
        <end position="1855"/>
    </location>
</feature>
<feature type="region of interest" description="Disordered" evidence="17">
    <location>
        <begin position="1484"/>
        <end position="1536"/>
    </location>
</feature>
<feature type="compositionally biased region" description="Basic and acidic residues" evidence="17">
    <location>
        <begin position="48"/>
        <end position="59"/>
    </location>
</feature>
<feature type="domain" description="F5/8 type C" evidence="19">
    <location>
        <begin position="2257"/>
        <end position="2405"/>
    </location>
</feature>
<feature type="compositionally biased region" description="Polar residues" evidence="17">
    <location>
        <begin position="1491"/>
        <end position="1502"/>
    </location>
</feature>
<feature type="region of interest" description="Disordered" evidence="17">
    <location>
        <begin position="1874"/>
        <end position="1922"/>
    </location>
</feature>
<dbReference type="Pfam" id="PF00754">
    <property type="entry name" value="F5_F8_type_C"/>
    <property type="match status" value="2"/>
</dbReference>
<keyword evidence="6" id="KW-0356">Hemostasis</keyword>
<evidence type="ECO:0000256" key="3">
    <source>
        <dbReference type="ARBA" id="ARBA00022486"/>
    </source>
</evidence>
<dbReference type="GO" id="GO:0016491">
    <property type="term" value="F:oxidoreductase activity"/>
    <property type="evidence" value="ECO:0007669"/>
    <property type="project" value="InterPro"/>
</dbReference>
<dbReference type="Pfam" id="PF00394">
    <property type="entry name" value="Cu-oxidase"/>
    <property type="match status" value="1"/>
</dbReference>
<evidence type="ECO:0000256" key="13">
    <source>
        <dbReference type="ARBA" id="ARBA00023180"/>
    </source>
</evidence>
<name>A0AAV7MH20_PLEWA</name>
<evidence type="ECO:0000313" key="20">
    <source>
        <dbReference type="EMBL" id="KAJ1102434.1"/>
    </source>
</evidence>
<feature type="disulfide bond" evidence="16">
    <location>
        <begin position="558"/>
        <end position="584"/>
    </location>
</feature>
<dbReference type="PANTHER" id="PTHR46806:SF7">
    <property type="entry name" value="COAGULATION FACTOR VIII"/>
    <property type="match status" value="1"/>
</dbReference>
<feature type="disulfide bond" evidence="16">
    <location>
        <begin position="659"/>
        <end position="740"/>
    </location>
</feature>
<keyword evidence="13" id="KW-0325">Glycoprotein</keyword>
<dbReference type="SMART" id="SM00231">
    <property type="entry name" value="FA58C"/>
    <property type="match status" value="2"/>
</dbReference>
<keyword evidence="21" id="KW-1185">Reference proteome</keyword>
<dbReference type="PIRSF" id="PIRSF000354">
    <property type="entry name" value="Factors_V_VIII"/>
    <property type="match status" value="1"/>
</dbReference>
<feature type="region of interest" description="Disordered" evidence="17">
    <location>
        <begin position="1289"/>
        <end position="1308"/>
    </location>
</feature>
<dbReference type="PROSITE" id="PS50022">
    <property type="entry name" value="FA58C_3"/>
    <property type="match status" value="2"/>
</dbReference>
<dbReference type="InterPro" id="IPR033138">
    <property type="entry name" value="Cu_oxidase_CS"/>
</dbReference>
<evidence type="ECO:0000256" key="17">
    <source>
        <dbReference type="SAM" id="MobiDB-lite"/>
    </source>
</evidence>
<dbReference type="GO" id="GO:0038023">
    <property type="term" value="F:signaling receptor activity"/>
    <property type="evidence" value="ECO:0007669"/>
    <property type="project" value="TreeGrafter"/>
</dbReference>
<feature type="disulfide bond" evidence="16">
    <location>
        <begin position="2135"/>
        <end position="2139"/>
    </location>
</feature>
<dbReference type="Proteomes" id="UP001066276">
    <property type="component" value="Chromosome 10"/>
</dbReference>
<dbReference type="Pfam" id="PF07731">
    <property type="entry name" value="Cu-oxidase_2"/>
    <property type="match status" value="1"/>
</dbReference>
<dbReference type="PROSITE" id="PS01285">
    <property type="entry name" value="FA58C_1"/>
    <property type="match status" value="1"/>
</dbReference>
<evidence type="ECO:0000256" key="7">
    <source>
        <dbReference type="ARBA" id="ARBA00022723"/>
    </source>
</evidence>
<dbReference type="GO" id="GO:0005886">
    <property type="term" value="C:plasma membrane"/>
    <property type="evidence" value="ECO:0007669"/>
    <property type="project" value="TreeGrafter"/>
</dbReference>
<comment type="similarity">
    <text evidence="2">Belongs to the multicopper oxidase family.</text>
</comment>
<dbReference type="GO" id="GO:0005507">
    <property type="term" value="F:copper ion binding"/>
    <property type="evidence" value="ECO:0007669"/>
    <property type="project" value="InterPro"/>
</dbReference>
<feature type="disulfide bond" evidence="16">
    <location>
        <begin position="271"/>
        <end position="352"/>
    </location>
</feature>
<feature type="compositionally biased region" description="Acidic residues" evidence="17">
    <location>
        <begin position="1905"/>
        <end position="1915"/>
    </location>
</feature>
<feature type="compositionally biased region" description="Basic and acidic residues" evidence="17">
    <location>
        <begin position="1289"/>
        <end position="1301"/>
    </location>
</feature>
<evidence type="ECO:0000256" key="11">
    <source>
        <dbReference type="ARBA" id="ARBA00023084"/>
    </source>
</evidence>
<feature type="region of interest" description="Disordered" evidence="17">
    <location>
        <begin position="1316"/>
        <end position="1336"/>
    </location>
</feature>
<dbReference type="GO" id="GO:0007596">
    <property type="term" value="P:blood coagulation"/>
    <property type="evidence" value="ECO:0007669"/>
    <property type="project" value="UniProtKB-KW"/>
</dbReference>
<dbReference type="InterPro" id="IPR000421">
    <property type="entry name" value="FA58C"/>
</dbReference>
<feature type="disulfide bond" evidence="16">
    <location>
        <begin position="177"/>
        <end position="203"/>
    </location>
</feature>
<feature type="compositionally biased region" description="Polar residues" evidence="17">
    <location>
        <begin position="813"/>
        <end position="832"/>
    </location>
</feature>
<dbReference type="SUPFAM" id="SSF49503">
    <property type="entry name" value="Cupredoxins"/>
    <property type="match status" value="6"/>
</dbReference>
<dbReference type="GO" id="GO:0006953">
    <property type="term" value="P:acute-phase response"/>
    <property type="evidence" value="ECO:0007669"/>
    <property type="project" value="UniProtKB-KW"/>
</dbReference>
<feature type="region of interest" description="Disordered" evidence="17">
    <location>
        <begin position="764"/>
        <end position="845"/>
    </location>
</feature>
<keyword evidence="10" id="KW-0106">Calcium</keyword>
<feature type="region of interest" description="Disordered" evidence="17">
    <location>
        <begin position="1004"/>
        <end position="1032"/>
    </location>
</feature>
<keyword evidence="4" id="KW-0964">Secreted</keyword>
<evidence type="ECO:0000256" key="14">
    <source>
        <dbReference type="ARBA" id="ARBA00067781"/>
    </source>
</evidence>
<dbReference type="PROSITE" id="PS01286">
    <property type="entry name" value="FA58C_2"/>
    <property type="match status" value="1"/>
</dbReference>
<sequence length="2568" mass="286431">MPGVEGVLLGTFWFLCLAQEGTGFTRTYFIAAVELDWDYQDPGLLEALHDKSGAPRPETHGPSSGGAPRYRKAIYVEYTDASFTQSKPGPAWMGILGPTIRAESYDTVLVYFKNMASHPFSLHAVGVSYWKDSEGAGYEDRSSQSEKEDDAVAPGDTHTYVWEIPENYGPLEADSVCLTYCYFSHTEPSRDFNAGLIGALLVCKPGTLTGQQTQASVQELVLLVSVFDEAESRYTEKNFPEGQASDSPLLMAKMESINGYVNASLPELKVCQIKTVHWHVISMGTTPEVHSIFLDGHTFLVRNHRHTSLELSPATFLTAVMMPGPVGSYLMSCQIPSHQQDGMVANVQVFDCPKEPDKQMKMSTGDEEEEIDLDDEEEDYNFDDYFNTFQLDEAPGLDLQIRSHAKLRPVTWTRFIAVVEVDWEYSPTTPAGMDSHYQSQFLESGPQRIGSRYKKAIFVEYMDERFRQSKVSETPGTGLLGPVLRAEVGDQFKIVFRNLASRPYNIYPHGLARVGAFTPTAASKDKDVKDLPIHPGETFTYSWRVTPDDGPTSSDARCLTRFYYSSLDPERDMASGLIGPLIICNKETLDRRGNELISDKERFLLFSVFDENQSWYLQENIQRFCRHPATVDPQDPDFYASNVMHSVNGYVDNLHLSLCLNEVTYWYVLSVGAQTDFLSVFFAGNTFKHNMAYEDTLTLFPFSGDTVVMIMEKPGEWKLESLKPYFRDRGMSATLRVTQCNTVHDGFYEYDYEEIPDELMNDRALQPRGHPKKPRQSASAVRRCWRKKHNNSTTAPGNGVQRANPAMKCTDSRPPQNRSISHTNSVRHTGSPSAEDVSVATEFPPNPPDIPFHLLQEGVFETITGVQVPGAQVDTDRDLFTSALEKTLTPVYKDTMGFDKVVYSKEEADTLPIRTAPSKAKIPLIARNGVPPWTVPDTSEEALPQSAKTQMELGNSSKPSRLPLRTLLQNIEEILPAMDMTSLAPGKTRAHTGLPNIAPLQKESVGKAEEVSGATERALQGPAELPQPDGPVNEAGLENTTADLLEGLETQSEMQSKTPANFGGTVFSRNMNSGPSTIRPVTIASLEHGQSVATGDISDTKEMDVLANSGRIKELPLSATEETQIRDNPANMRSGRNLKQGTQALVTNGTCNPQVQGCQRHASKRSLRPNVPVLEQKEPFAGLGRESVNGVSQSNPKLEFLTEARTSTQNNLNTLFKRIPAQLPWRGVNPRLRSHSTGDTEKTQTIPWTVDQSISEGPGPTNLVVYPVEIPSERPTVSQKVHDNVIAEDRRSTHKDYEAAEKTGGGDVRYSGEKVAEEKSPHANAEAQAATPQKHEMVNLTPASWLQVYSRSNTVGAETSEEKQRRDLGLLATDLSPSLQTWVEKEKGMTSQKHRMRQMLQRPGAEEKQHKAMDLTRLNEARKHPAAEENTESHGREFWQKDYYVSQDDLQVFKPVAVSDASESTPESTHSQGMREELAFPTPAGQLPRSVEQSGSPNTQGDHFSLIKEMTSLTSNTRERDGERSTPGNAEGSLPTHITKATNTVRHLVETIDKASDIPKTQGSSTLEHAAIIGEQISPTPSNWVSNLVRHLAVNTKQILVKESHTVQQIPMNTEQTSATFINNEANTIKYLPKDAGDDSYATDHKEGGTVAQVPEDAEHIYISLHPRQTYIIDHVLKDTKQNFHTSSSKDSSTLGRIPENKENTIHIHDTKESRAATHVLDNIKQPFPTHSPAAVASKGYHPAKDLQYPTQSPTAMNTMGYHPAKSIQSSTHRPTTVATMGYHPAEGLQYSTHSPTAMATMGYHKAKGFQSSTVSSSIESDTTGNPPLSLQPASIHENREDRSNSMPMNSTRPLPKELKESQEHFIQPRTQHIETELVKSGPSPPPPRALEYDDYHGGDKSTEDFDIYDEGEDNPDLRNSGGGNIRSYYIAAEEVMWDYGIQNSAHSGGRAQGSGWAKPPLLYKKVVFRAYMDSHFTEPVIRGELDEHLGIMGPYIRAEINDVIMVHFKNLASRPYSFYSNLMPFDGSLDEDEDEVHSPYQVMPQETRKYTGKVSEQMGPTENGFDCRTWAYFSNVNMEKDLHSGLIGPLLVCQPNTLSQVFGRQLSVQEFSLLFTIFDETKSWYLTENIERNCRAPCIVRSEDPSFISSNRFHAINGFVMDTLPGLVMAEHQRVRWHLLNMGGTEDIHAVHFHGQVFTIRTGKEYRMAVFNLYPGVFGTVEMNPAKSGVWRVECQVGEHQEAGMSALFLVYDPECKQPLGLASGSIADSQITASGHYKQWEPRLARLHLSGSINAWSSDGTNSWIQVDLLRSMLIHGIKTQGARQRLSSLYISQFIIFHSQDGKRWRRYRGNSTNSQMVFFGNVDGTGVVDNTFNPPIVGRYIRLHPTHSSGRTTLRMELLGCDLNSCSMPLGMESKDIANKQIRASSYIDNVFSTWEPGLARLNLQGRINAWRPKVNSQKEWLQVHFSRRVKVTGIVTQGAKAMLTSMYVKEYTVSISQDGADWTPILQDGQSKVFSGNRDHYSVMVNVLDPPLFAQYLRIHPRSWENSIALRVEFLGCETQQIQ</sequence>
<dbReference type="FunFam" id="2.60.120.260:FF:000002">
    <property type="entry name" value="Coagulation factor VIII"/>
    <property type="match status" value="2"/>
</dbReference>
<evidence type="ECO:0000256" key="15">
    <source>
        <dbReference type="ARBA" id="ARBA00078860"/>
    </source>
</evidence>
<evidence type="ECO:0000256" key="4">
    <source>
        <dbReference type="ARBA" id="ARBA00022525"/>
    </source>
</evidence>
<dbReference type="FunFam" id="2.60.40.420:FF:000028">
    <property type="entry name" value="Ceruloplasmin"/>
    <property type="match status" value="1"/>
</dbReference>
<dbReference type="InterPro" id="IPR008972">
    <property type="entry name" value="Cupredoxin"/>
</dbReference>
<evidence type="ECO:0000256" key="8">
    <source>
        <dbReference type="ARBA" id="ARBA00022729"/>
    </source>
</evidence>
<dbReference type="EMBL" id="JANPWB010000014">
    <property type="protein sequence ID" value="KAJ1102434.1"/>
    <property type="molecule type" value="Genomic_DNA"/>
</dbReference>
<reference evidence="20" key="1">
    <citation type="journal article" date="2022" name="bioRxiv">
        <title>Sequencing and chromosome-scale assembly of the giantPleurodeles waltlgenome.</title>
        <authorList>
            <person name="Brown T."/>
            <person name="Elewa A."/>
            <person name="Iarovenko S."/>
            <person name="Subramanian E."/>
            <person name="Araus A.J."/>
            <person name="Petzold A."/>
            <person name="Susuki M."/>
            <person name="Suzuki K.-i.T."/>
            <person name="Hayashi T."/>
            <person name="Toyoda A."/>
            <person name="Oliveira C."/>
            <person name="Osipova E."/>
            <person name="Leigh N.D."/>
            <person name="Simon A."/>
            <person name="Yun M.H."/>
        </authorList>
    </citation>
    <scope>NUCLEOTIDE SEQUENCE</scope>
    <source>
        <strain evidence="20">20211129_DDA</strain>
        <tissue evidence="20">Liver</tissue>
    </source>
</reference>
<evidence type="ECO:0000256" key="5">
    <source>
        <dbReference type="ARBA" id="ARBA00022641"/>
    </source>
</evidence>
<evidence type="ECO:0000256" key="2">
    <source>
        <dbReference type="ARBA" id="ARBA00010609"/>
    </source>
</evidence>
<evidence type="ECO:0000256" key="10">
    <source>
        <dbReference type="ARBA" id="ARBA00022837"/>
    </source>
</evidence>
<evidence type="ECO:0000256" key="16">
    <source>
        <dbReference type="PIRSR" id="PIRSR000354-1"/>
    </source>
</evidence>
<dbReference type="Pfam" id="PF07732">
    <property type="entry name" value="Cu-oxidase_3"/>
    <property type="match status" value="1"/>
</dbReference>
<keyword evidence="8 18" id="KW-0732">Signal</keyword>
<dbReference type="InterPro" id="IPR011707">
    <property type="entry name" value="Cu-oxidase-like_N"/>
</dbReference>
<keyword evidence="9" id="KW-0677">Repeat</keyword>
<dbReference type="GO" id="GO:0005576">
    <property type="term" value="C:extracellular region"/>
    <property type="evidence" value="ECO:0007669"/>
    <property type="project" value="UniProtKB-SubCell"/>
</dbReference>
<keyword evidence="7" id="KW-0479">Metal-binding</keyword>
<keyword evidence="12 16" id="KW-1015">Disulfide bond</keyword>
<evidence type="ECO:0000259" key="19">
    <source>
        <dbReference type="PROSITE" id="PS50022"/>
    </source>
</evidence>
<dbReference type="PROSITE" id="PS00079">
    <property type="entry name" value="MULTICOPPER_OXIDASE1"/>
    <property type="match status" value="1"/>
</dbReference>
<evidence type="ECO:0000256" key="12">
    <source>
        <dbReference type="ARBA" id="ARBA00023157"/>
    </source>
</evidence>
<feature type="domain" description="F5/8 type C" evidence="19">
    <location>
        <begin position="2410"/>
        <end position="2562"/>
    </location>
</feature>
<comment type="subcellular location">
    <subcellularLocation>
        <location evidence="1">Secreted</location>
        <location evidence="1">Extracellular space</location>
    </subcellularLocation>
</comment>
<dbReference type="CDD" id="cd00057">
    <property type="entry name" value="FA58C"/>
    <property type="match status" value="2"/>
</dbReference>
<dbReference type="FunFam" id="2.60.40.420:FF:000011">
    <property type="entry name" value="Coagulation factor VIII (Predicted)"/>
    <property type="match status" value="1"/>
</dbReference>
<dbReference type="Gene3D" id="2.60.40.420">
    <property type="entry name" value="Cupredoxins - blue copper proteins"/>
    <property type="match status" value="5"/>
</dbReference>
<dbReference type="InterPro" id="IPR008979">
    <property type="entry name" value="Galactose-bd-like_sf"/>
</dbReference>
<keyword evidence="5" id="KW-0765">Sulfation</keyword>
<feature type="compositionally biased region" description="Basic and acidic residues" evidence="17">
    <location>
        <begin position="1891"/>
        <end position="1904"/>
    </location>
</feature>
<protein>
    <recommendedName>
        <fullName evidence="14">Coagulation factor VIII</fullName>
    </recommendedName>
    <alternativeName>
        <fullName evidence="15">Procoagulant component</fullName>
    </alternativeName>
</protein>
<feature type="chain" id="PRO_5043832324" description="Coagulation factor VIII" evidence="18">
    <location>
        <begin position="19"/>
        <end position="2568"/>
    </location>
</feature>
<keyword evidence="11" id="KW-0094">Blood coagulation</keyword>
<evidence type="ECO:0000256" key="6">
    <source>
        <dbReference type="ARBA" id="ARBA00022696"/>
    </source>
</evidence>
<dbReference type="Gene3D" id="2.60.120.260">
    <property type="entry name" value="Galactose-binding domain-like"/>
    <property type="match status" value="2"/>
</dbReference>
<dbReference type="InterPro" id="IPR024715">
    <property type="entry name" value="Factor_5/8-like"/>
</dbReference>
<feature type="signal peptide" evidence="18">
    <location>
        <begin position="1"/>
        <end position="18"/>
    </location>
</feature>
<organism evidence="20 21">
    <name type="scientific">Pleurodeles waltl</name>
    <name type="common">Iberian ribbed newt</name>
    <dbReference type="NCBI Taxonomy" id="8319"/>
    <lineage>
        <taxon>Eukaryota</taxon>
        <taxon>Metazoa</taxon>
        <taxon>Chordata</taxon>
        <taxon>Craniata</taxon>
        <taxon>Vertebrata</taxon>
        <taxon>Euteleostomi</taxon>
        <taxon>Amphibia</taxon>
        <taxon>Batrachia</taxon>
        <taxon>Caudata</taxon>
        <taxon>Salamandroidea</taxon>
        <taxon>Salamandridae</taxon>
        <taxon>Pleurodelinae</taxon>
        <taxon>Pleurodeles</taxon>
    </lineage>
</organism>
<evidence type="ECO:0000313" key="21">
    <source>
        <dbReference type="Proteomes" id="UP001066276"/>
    </source>
</evidence>
<gene>
    <name evidence="20" type="ORF">NDU88_007484</name>
</gene>
<feature type="compositionally biased region" description="Low complexity" evidence="17">
    <location>
        <begin position="1815"/>
        <end position="1824"/>
    </location>
</feature>
<evidence type="ECO:0000256" key="18">
    <source>
        <dbReference type="SAM" id="SignalP"/>
    </source>
</evidence>
<comment type="caution">
    <text evidence="20">The sequence shown here is derived from an EMBL/GenBank/DDBJ whole genome shotgun (WGS) entry which is preliminary data.</text>
</comment>
<accession>A0AAV7MH20</accession>
<dbReference type="InterPro" id="IPR001117">
    <property type="entry name" value="Cu-oxidase_2nd"/>
</dbReference>
<dbReference type="PANTHER" id="PTHR46806">
    <property type="entry name" value="F5/8 TYPE C DOMAIN-CONTAINING PROTEIN"/>
    <property type="match status" value="1"/>
</dbReference>
<evidence type="ECO:0000256" key="1">
    <source>
        <dbReference type="ARBA" id="ARBA00004239"/>
    </source>
</evidence>
<evidence type="ECO:0000256" key="9">
    <source>
        <dbReference type="ARBA" id="ARBA00022737"/>
    </source>
</evidence>
<keyword evidence="3" id="KW-0011">Acute phase</keyword>
<dbReference type="SUPFAM" id="SSF49785">
    <property type="entry name" value="Galactose-binding domain-like"/>
    <property type="match status" value="2"/>
</dbReference>
<proteinExistence type="inferred from homology"/>
<feature type="disulfide bond" evidence="16">
    <location>
        <begin position="2068"/>
        <end position="2094"/>
    </location>
</feature>
<dbReference type="InterPro" id="IPR011706">
    <property type="entry name" value="Cu-oxidase_C"/>
</dbReference>
<feature type="disulfide bond" evidence="16">
    <location>
        <begin position="2257"/>
        <end position="2405"/>
    </location>
</feature>